<protein>
    <submittedName>
        <fullName evidence="1">Uncharacterized protein</fullName>
    </submittedName>
</protein>
<gene>
    <name evidence="1" type="ORF">D3P04_19925</name>
</gene>
<proteinExistence type="predicted"/>
<organism evidence="1 2">
    <name type="scientific">Paracoccus onubensis</name>
    <dbReference type="NCBI Taxonomy" id="1675788"/>
    <lineage>
        <taxon>Bacteria</taxon>
        <taxon>Pseudomonadati</taxon>
        <taxon>Pseudomonadota</taxon>
        <taxon>Alphaproteobacteria</taxon>
        <taxon>Rhodobacterales</taxon>
        <taxon>Paracoccaceae</taxon>
        <taxon>Paracoccus</taxon>
    </lineage>
</organism>
<evidence type="ECO:0000313" key="2">
    <source>
        <dbReference type="Proteomes" id="UP000284202"/>
    </source>
</evidence>
<dbReference type="OrthoDB" id="8457132at2"/>
<dbReference type="RefSeq" id="WP_119751630.1">
    <property type="nucleotide sequence ID" value="NZ_QZCG01000016.1"/>
</dbReference>
<accession>A0A418SN59</accession>
<dbReference type="Proteomes" id="UP000284202">
    <property type="component" value="Unassembled WGS sequence"/>
</dbReference>
<name>A0A418SN59_9RHOB</name>
<evidence type="ECO:0000313" key="1">
    <source>
        <dbReference type="EMBL" id="RJE82401.1"/>
    </source>
</evidence>
<keyword evidence="2" id="KW-1185">Reference proteome</keyword>
<sequence>MPSNLTRSAARIYGTLSGLGGNASDVIGRLLPFFDPILRPKQGHPFDVEGFAREVRDTYKWNFNSDVVEVFLPRLVEAGWLTADDPSTEPTTFHITLPGLEQVDTADSTANQELRSLAEEFKVFSEGLSPLTAIPREVEEFEDILIEWLLYVEAFSEKNINFSTRIEKSPSGTMRQLVDIPRTTDLTSEEKFLCARFVDEAIRSRPETGDRLARIASIGLLTEVVQDFVKPATPVEASNLVVYLDAPVAMEYLGVSGKAARENTVPVVDELKRIGARVRVFGQSIEEIKRNLGAVLQNPRPTGPTAQALARNEVMHDFVIQVNADPEAILTSLGISVTHRTLDQIPSEHQYFQETHWTEIYGALTFQQRPDARQHDADVTTLVMRQRHGHEDRDIFRSRFVLATRNGLVAQLTRKKCVELGLMSPSVTPPIVHRRYLTASIWLRTGLGKQDFEIPKRLLLANCERVLAIRPGVVEAVKKLTDDLGDPEKTRQLDLLVSQHRSAQALMDKTLGTASVVTSDNVAELFQEMVHPHLEEERRRGAEAVQAEKTKSKKALKKIQEKLGEEKALKESFQSLIDSKLAEDREAIEALFQYVEGKLSTKRNARRIIGMLIAVLFCAPMLLETSRLVAWVSTLIAIVLGYLTITGNQLIGTSTSASLAFERLKNEACLRRLNKKLSQFEIEWDGSRFSLTHPNNSEGKPPDQLL</sequence>
<reference evidence="2" key="1">
    <citation type="submission" date="2018-09" db="EMBL/GenBank/DDBJ databases">
        <title>Acidovorax cavernicola nov. sp. isolated from Gruta de las Maravillas (Aracena, Spain).</title>
        <authorList>
            <person name="Jurado V."/>
            <person name="Gutierrez-Patricio S."/>
            <person name="Gonzalez-Pimentel J.L."/>
            <person name="Miller A.Z."/>
            <person name="Laiz L."/>
            <person name="Saiz-Jimenez C."/>
        </authorList>
    </citation>
    <scope>NUCLEOTIDE SEQUENCE [LARGE SCALE GENOMIC DNA]</scope>
    <source>
        <strain evidence="2">1011MAR3C25</strain>
    </source>
</reference>
<comment type="caution">
    <text evidence="1">The sequence shown here is derived from an EMBL/GenBank/DDBJ whole genome shotgun (WGS) entry which is preliminary data.</text>
</comment>
<dbReference type="AlphaFoldDB" id="A0A418SN59"/>
<dbReference type="EMBL" id="QZCG01000016">
    <property type="protein sequence ID" value="RJE82401.1"/>
    <property type="molecule type" value="Genomic_DNA"/>
</dbReference>